<gene>
    <name evidence="3" type="ORF">J3U88_21620</name>
</gene>
<reference evidence="3" key="1">
    <citation type="submission" date="2021-03" db="EMBL/GenBank/DDBJ databases">
        <authorList>
            <person name="Wang G."/>
        </authorList>
    </citation>
    <scope>NUCLEOTIDE SEQUENCE</scope>
    <source>
        <strain evidence="3">KCTC 12899</strain>
    </source>
</reference>
<feature type="region of interest" description="Disordered" evidence="2">
    <location>
        <begin position="76"/>
        <end position="96"/>
    </location>
</feature>
<dbReference type="Proteomes" id="UP000664417">
    <property type="component" value="Unassembled WGS sequence"/>
</dbReference>
<organism evidence="3 4">
    <name type="scientific">Acanthopleuribacter pedis</name>
    <dbReference type="NCBI Taxonomy" id="442870"/>
    <lineage>
        <taxon>Bacteria</taxon>
        <taxon>Pseudomonadati</taxon>
        <taxon>Acidobacteriota</taxon>
        <taxon>Holophagae</taxon>
        <taxon>Acanthopleuribacterales</taxon>
        <taxon>Acanthopleuribacteraceae</taxon>
        <taxon>Acanthopleuribacter</taxon>
    </lineage>
</organism>
<dbReference type="AlphaFoldDB" id="A0A8J7U441"/>
<dbReference type="EMBL" id="JAFREP010000021">
    <property type="protein sequence ID" value="MBO1321093.1"/>
    <property type="molecule type" value="Genomic_DNA"/>
</dbReference>
<feature type="coiled-coil region" evidence="1">
    <location>
        <begin position="30"/>
        <end position="57"/>
    </location>
</feature>
<sequence length="301" mass="33050">MKERISRFDHLDREELVLKLEALETELAPYAEIEVERARLEAEERALRQKRDAALAEAARPAATEKPQPTFLSRFKGLFGGSATPPEPASAEADSGQIEQRLADVRARIASVQEKRDLSGARAELEALVLLCRAKIDHIDQIAAATVLRDHHIAIAEHHQNRQYAELGLEAARACLRAADEMVDLAEREAANPLPDPIRFERENRLIAVNLAGHHLHVQQIADRLGIDTQLPADLKLEDEAPGGDAVTAMIEGGAASAAADPLTAVRRRYPVIIEAFTAAGNHHAEAAKQRQAVVDQFESR</sequence>
<proteinExistence type="predicted"/>
<keyword evidence="4" id="KW-1185">Reference proteome</keyword>
<keyword evidence="1" id="KW-0175">Coiled coil</keyword>
<accession>A0A8J7U441</accession>
<protein>
    <submittedName>
        <fullName evidence="3">Uncharacterized protein</fullName>
    </submittedName>
</protein>
<evidence type="ECO:0000313" key="4">
    <source>
        <dbReference type="Proteomes" id="UP000664417"/>
    </source>
</evidence>
<name>A0A8J7U441_9BACT</name>
<evidence type="ECO:0000256" key="1">
    <source>
        <dbReference type="SAM" id="Coils"/>
    </source>
</evidence>
<evidence type="ECO:0000256" key="2">
    <source>
        <dbReference type="SAM" id="MobiDB-lite"/>
    </source>
</evidence>
<evidence type="ECO:0000313" key="3">
    <source>
        <dbReference type="EMBL" id="MBO1321093.1"/>
    </source>
</evidence>
<dbReference type="RefSeq" id="WP_207861065.1">
    <property type="nucleotide sequence ID" value="NZ_JAFREP010000021.1"/>
</dbReference>
<comment type="caution">
    <text evidence="3">The sequence shown here is derived from an EMBL/GenBank/DDBJ whole genome shotgun (WGS) entry which is preliminary data.</text>
</comment>
<feature type="compositionally biased region" description="Low complexity" evidence="2">
    <location>
        <begin position="81"/>
        <end position="96"/>
    </location>
</feature>